<dbReference type="InterPro" id="IPR003593">
    <property type="entry name" value="AAA+_ATPase"/>
</dbReference>
<evidence type="ECO:0000256" key="1">
    <source>
        <dbReference type="ARBA" id="ARBA00006611"/>
    </source>
</evidence>
<dbReference type="SMART" id="SM00382">
    <property type="entry name" value="AAA"/>
    <property type="match status" value="1"/>
</dbReference>
<accession>A0A1F5EQY9</accession>
<dbReference type="SUPFAM" id="SSF160246">
    <property type="entry name" value="EspE N-terminal domain-like"/>
    <property type="match status" value="1"/>
</dbReference>
<evidence type="ECO:0000256" key="3">
    <source>
        <dbReference type="ARBA" id="ARBA00022840"/>
    </source>
</evidence>
<dbReference type="Gene3D" id="3.40.50.300">
    <property type="entry name" value="P-loop containing nucleotide triphosphate hydrolases"/>
    <property type="match status" value="1"/>
</dbReference>
<dbReference type="GO" id="GO:0005524">
    <property type="term" value="F:ATP binding"/>
    <property type="evidence" value="ECO:0007669"/>
    <property type="project" value="UniProtKB-KW"/>
</dbReference>
<dbReference type="PROSITE" id="PS00662">
    <property type="entry name" value="T2SP_E"/>
    <property type="match status" value="1"/>
</dbReference>
<name>A0A1F5EQY9_9BACT</name>
<dbReference type="GO" id="GO:0005886">
    <property type="term" value="C:plasma membrane"/>
    <property type="evidence" value="ECO:0007669"/>
    <property type="project" value="TreeGrafter"/>
</dbReference>
<dbReference type="InterPro" id="IPR001482">
    <property type="entry name" value="T2SS/T4SS_dom"/>
</dbReference>
<reference evidence="5 6" key="1">
    <citation type="journal article" date="2016" name="Nat. Commun.">
        <title>Thousands of microbial genomes shed light on interconnected biogeochemical processes in an aquifer system.</title>
        <authorList>
            <person name="Anantharaman K."/>
            <person name="Brown C.T."/>
            <person name="Hug L.A."/>
            <person name="Sharon I."/>
            <person name="Castelle C.J."/>
            <person name="Probst A.J."/>
            <person name="Thomas B.C."/>
            <person name="Singh A."/>
            <person name="Wilkins M.J."/>
            <person name="Karaoz U."/>
            <person name="Brodie E.L."/>
            <person name="Williams K.H."/>
            <person name="Hubbard S.S."/>
            <person name="Banfield J.F."/>
        </authorList>
    </citation>
    <scope>NUCLEOTIDE SEQUENCE [LARGE SCALE GENOMIC DNA]</scope>
</reference>
<dbReference type="PANTHER" id="PTHR30258:SF1">
    <property type="entry name" value="PROTEIN TRANSPORT PROTEIN HOFB HOMOLOG"/>
    <property type="match status" value="1"/>
</dbReference>
<comment type="similarity">
    <text evidence="1">Belongs to the GSP E family.</text>
</comment>
<dbReference type="FunFam" id="3.40.50.300:FF:000398">
    <property type="entry name" value="Type IV pilus assembly ATPase PilB"/>
    <property type="match status" value="1"/>
</dbReference>
<evidence type="ECO:0000256" key="2">
    <source>
        <dbReference type="ARBA" id="ARBA00022741"/>
    </source>
</evidence>
<evidence type="ECO:0000313" key="5">
    <source>
        <dbReference type="EMBL" id="OGD69809.1"/>
    </source>
</evidence>
<evidence type="ECO:0000313" key="6">
    <source>
        <dbReference type="Proteomes" id="UP000177390"/>
    </source>
</evidence>
<evidence type="ECO:0000259" key="4">
    <source>
        <dbReference type="PROSITE" id="PS00662"/>
    </source>
</evidence>
<dbReference type="EMBL" id="MFAH01000073">
    <property type="protein sequence ID" value="OGD69809.1"/>
    <property type="molecule type" value="Genomic_DNA"/>
</dbReference>
<dbReference type="PANTHER" id="PTHR30258">
    <property type="entry name" value="TYPE II SECRETION SYSTEM PROTEIN GSPE-RELATED"/>
    <property type="match status" value="1"/>
</dbReference>
<organism evidence="5 6">
    <name type="scientific">Candidatus Collierbacteria bacterium RIFCSPHIGHO2_02_FULL_49_10</name>
    <dbReference type="NCBI Taxonomy" id="1817723"/>
    <lineage>
        <taxon>Bacteria</taxon>
        <taxon>Candidatus Collieribacteriota</taxon>
    </lineage>
</organism>
<dbReference type="CDD" id="cd01129">
    <property type="entry name" value="PulE-GspE-like"/>
    <property type="match status" value="1"/>
</dbReference>
<comment type="caution">
    <text evidence="5">The sequence shown here is derived from an EMBL/GenBank/DDBJ whole genome shotgun (WGS) entry which is preliminary data.</text>
</comment>
<feature type="domain" description="Bacterial type II secretion system protein E" evidence="4">
    <location>
        <begin position="372"/>
        <end position="386"/>
    </location>
</feature>
<dbReference type="GO" id="GO:0016887">
    <property type="term" value="F:ATP hydrolysis activity"/>
    <property type="evidence" value="ECO:0007669"/>
    <property type="project" value="TreeGrafter"/>
</dbReference>
<keyword evidence="3" id="KW-0067">ATP-binding</keyword>
<dbReference type="Gene3D" id="3.30.450.90">
    <property type="match status" value="1"/>
</dbReference>
<protein>
    <recommendedName>
        <fullName evidence="4">Bacterial type II secretion system protein E domain-containing protein</fullName>
    </recommendedName>
</protein>
<dbReference type="SUPFAM" id="SSF52540">
    <property type="entry name" value="P-loop containing nucleoside triphosphate hydrolases"/>
    <property type="match status" value="1"/>
</dbReference>
<keyword evidence="2" id="KW-0547">Nucleotide-binding</keyword>
<sequence length="563" mass="62402">MFFDIYNLVRLANLTPEKDLDDAQKTAVHLAVPLHDVLIGRRLIAKDVLGNLMAKSMGIEYIDLKRIMVPKEILTLVKEELARERRVIPFAHEGGALRLAMQDPKDLETINFIRKVTGLTVIPFLAFERDIKFGLHQYKSSLADTFTKLLEQAKKRHGHVTLQELAEDVSVVEAVNQMLEYSVIQEASDIHIEALPDLVLVRYRIDGVLHDMISLPKDLHAAIVARIKILSTLKLDESRLPQDGRFKFESEERDVVSLRVSVLPTVEGEKVVLRLLESGEPEFSLENLGYDSASVVTIKRILTRPHGLILLTGPTGSGKTTSLYTMLNLLNTGEVNISTVEDPVENHIRRINQTQVNPQINFSFAEGLRSLLRQDPDIVMVGEIRDADTAGISTNAAMTGHLVLSTLHTNDASGAIPRLIDLGAEPFLVASTLELVIAQRLVRKLCTHCSVSKATDPNVVNYLVASVSEPAEKELLAKIIPAETRVAPGCNFCNYSGFSGRTGLYELFTINDEIRQLILDRSTAKKIKDAAIRNGMHTMLFDGAAKVVAGVTTVEEVLRVTFD</sequence>
<dbReference type="InterPro" id="IPR007831">
    <property type="entry name" value="T2SS_GspE_N"/>
</dbReference>
<dbReference type="Proteomes" id="UP000177390">
    <property type="component" value="Unassembled WGS sequence"/>
</dbReference>
<dbReference type="InterPro" id="IPR027417">
    <property type="entry name" value="P-loop_NTPase"/>
</dbReference>
<gene>
    <name evidence="5" type="ORF">A3D09_02520</name>
</gene>
<dbReference type="Gene3D" id="3.30.300.160">
    <property type="entry name" value="Type II secretion system, protein E, N-terminal domain"/>
    <property type="match status" value="1"/>
</dbReference>
<dbReference type="Pfam" id="PF05157">
    <property type="entry name" value="MshEN"/>
    <property type="match status" value="1"/>
</dbReference>
<proteinExistence type="inferred from homology"/>
<dbReference type="InterPro" id="IPR037257">
    <property type="entry name" value="T2SS_E_N_sf"/>
</dbReference>
<dbReference type="AlphaFoldDB" id="A0A1F5EQY9"/>
<dbReference type="Pfam" id="PF00437">
    <property type="entry name" value="T2SSE"/>
    <property type="match status" value="1"/>
</dbReference>